<name>A0ABS9K7K8_9RHOO</name>
<dbReference type="EMBL" id="JAKLTN010000008">
    <property type="protein sequence ID" value="MCG2579115.1"/>
    <property type="molecule type" value="Genomic_DNA"/>
</dbReference>
<protein>
    <recommendedName>
        <fullName evidence="4">DUF4175 domain-containing protein</fullName>
    </recommendedName>
</protein>
<dbReference type="RefSeq" id="WP_275712579.1">
    <property type="nucleotide sequence ID" value="NZ_JAKLTN010000008.1"/>
</dbReference>
<keyword evidence="1" id="KW-1133">Transmembrane helix</keyword>
<evidence type="ECO:0008006" key="4">
    <source>
        <dbReference type="Google" id="ProtNLM"/>
    </source>
</evidence>
<sequence>MIAFSVLLGALAGLVWQFPFLWELALAALLGGVYWMFFRIPPDRS</sequence>
<keyword evidence="1" id="KW-0812">Transmembrane</keyword>
<gene>
    <name evidence="2" type="ORF">LZ012_19165</name>
</gene>
<keyword evidence="3" id="KW-1185">Reference proteome</keyword>
<keyword evidence="1" id="KW-0472">Membrane</keyword>
<proteinExistence type="predicted"/>
<feature type="transmembrane region" description="Helical" evidence="1">
    <location>
        <begin position="20"/>
        <end position="38"/>
    </location>
</feature>
<reference evidence="2" key="1">
    <citation type="submission" date="2022-01" db="EMBL/GenBank/DDBJ databases">
        <authorList>
            <person name="Jo J.-H."/>
            <person name="Im W.-T."/>
        </authorList>
    </citation>
    <scope>NUCLEOTIDE SEQUENCE</scope>
    <source>
        <strain evidence="2">XY25</strain>
    </source>
</reference>
<organism evidence="2 3">
    <name type="scientific">Dechloromonas hankyongensis</name>
    <dbReference type="NCBI Taxonomy" id="2908002"/>
    <lineage>
        <taxon>Bacteria</taxon>
        <taxon>Pseudomonadati</taxon>
        <taxon>Pseudomonadota</taxon>
        <taxon>Betaproteobacteria</taxon>
        <taxon>Rhodocyclales</taxon>
        <taxon>Azonexaceae</taxon>
        <taxon>Dechloromonas</taxon>
    </lineage>
</organism>
<evidence type="ECO:0000313" key="2">
    <source>
        <dbReference type="EMBL" id="MCG2579115.1"/>
    </source>
</evidence>
<evidence type="ECO:0000313" key="3">
    <source>
        <dbReference type="Proteomes" id="UP001165384"/>
    </source>
</evidence>
<accession>A0ABS9K7K8</accession>
<evidence type="ECO:0000256" key="1">
    <source>
        <dbReference type="SAM" id="Phobius"/>
    </source>
</evidence>
<comment type="caution">
    <text evidence="2">The sequence shown here is derived from an EMBL/GenBank/DDBJ whole genome shotgun (WGS) entry which is preliminary data.</text>
</comment>
<dbReference type="Proteomes" id="UP001165384">
    <property type="component" value="Unassembled WGS sequence"/>
</dbReference>